<evidence type="ECO:0000259" key="1">
    <source>
        <dbReference type="Pfam" id="PF12728"/>
    </source>
</evidence>
<organism evidence="2 3">
    <name type="scientific">Bordetella genomosp. 10</name>
    <dbReference type="NCBI Taxonomy" id="1416804"/>
    <lineage>
        <taxon>Bacteria</taxon>
        <taxon>Pseudomonadati</taxon>
        <taxon>Pseudomonadota</taxon>
        <taxon>Betaproteobacteria</taxon>
        <taxon>Burkholderiales</taxon>
        <taxon>Alcaligenaceae</taxon>
        <taxon>Bordetella</taxon>
    </lineage>
</organism>
<dbReference type="Gene3D" id="1.10.1660.10">
    <property type="match status" value="1"/>
</dbReference>
<dbReference type="GO" id="GO:0003677">
    <property type="term" value="F:DNA binding"/>
    <property type="evidence" value="ECO:0007669"/>
    <property type="project" value="InterPro"/>
</dbReference>
<keyword evidence="3" id="KW-1185">Reference proteome</keyword>
<comment type="caution">
    <text evidence="2">The sequence shown here is derived from an EMBL/GenBank/DDBJ whole genome shotgun (WGS) entry which is preliminary data.</text>
</comment>
<evidence type="ECO:0000313" key="2">
    <source>
        <dbReference type="EMBL" id="OZI31870.1"/>
    </source>
</evidence>
<sequence length="169" mass="19180">MVMESLESVVLTALKTVPRRQAKANSQDQVQERTVRMRRQGEPDRRFLVAYAIDPNDSEAVIFRIRPATSRDLGPARTPMLSTQQAADQLNVSRPYVVKLVEDGVFQGVERTQAGHRRIPAAEVARVQQAMQVSRRTALKRVDTLTSDLRQQELDEARTASKRRWVKTA</sequence>
<dbReference type="AlphaFoldDB" id="A0A261S508"/>
<dbReference type="Proteomes" id="UP000216020">
    <property type="component" value="Unassembled WGS sequence"/>
</dbReference>
<accession>A0A261S508</accession>
<evidence type="ECO:0000313" key="3">
    <source>
        <dbReference type="Proteomes" id="UP000216020"/>
    </source>
</evidence>
<dbReference type="EMBL" id="NEVM01000005">
    <property type="protein sequence ID" value="OZI31870.1"/>
    <property type="molecule type" value="Genomic_DNA"/>
</dbReference>
<gene>
    <name evidence="2" type="ORF">CAL29_28845</name>
</gene>
<dbReference type="InterPro" id="IPR010093">
    <property type="entry name" value="SinI_DNA-bd"/>
</dbReference>
<reference evidence="3" key="1">
    <citation type="submission" date="2017-05" db="EMBL/GenBank/DDBJ databases">
        <title>Complete and WGS of Bordetella genogroups.</title>
        <authorList>
            <person name="Spilker T."/>
            <person name="Lipuma J."/>
        </authorList>
    </citation>
    <scope>NUCLEOTIDE SEQUENCE [LARGE SCALE GENOMIC DNA]</scope>
    <source>
        <strain evidence="3">AU16122</strain>
    </source>
</reference>
<name>A0A261S508_9BORD</name>
<protein>
    <recommendedName>
        <fullName evidence="1">Helix-turn-helix domain-containing protein</fullName>
    </recommendedName>
</protein>
<proteinExistence type="predicted"/>
<feature type="domain" description="Helix-turn-helix" evidence="1">
    <location>
        <begin position="80"/>
        <end position="129"/>
    </location>
</feature>
<dbReference type="InterPro" id="IPR041657">
    <property type="entry name" value="HTH_17"/>
</dbReference>
<dbReference type="Pfam" id="PF12728">
    <property type="entry name" value="HTH_17"/>
    <property type="match status" value="1"/>
</dbReference>
<dbReference type="NCBIfam" id="TIGR01764">
    <property type="entry name" value="excise"/>
    <property type="match status" value="1"/>
</dbReference>